<feature type="transmembrane region" description="Helical" evidence="9">
    <location>
        <begin position="252"/>
        <end position="276"/>
    </location>
</feature>
<accession>A0A642UN77</accession>
<keyword evidence="6 9" id="KW-1133">Transmembrane helix</keyword>
<dbReference type="RefSeq" id="XP_034011769.1">
    <property type="nucleotide sequence ID" value="XM_034156287.1"/>
</dbReference>
<feature type="compositionally biased region" description="Low complexity" evidence="10">
    <location>
        <begin position="10"/>
        <end position="62"/>
    </location>
</feature>
<dbReference type="Pfam" id="PF03878">
    <property type="entry name" value="YIF1"/>
    <property type="match status" value="1"/>
</dbReference>
<dbReference type="GO" id="GO:0015031">
    <property type="term" value="P:protein transport"/>
    <property type="evidence" value="ECO:0007669"/>
    <property type="project" value="UniProtKB-KW"/>
</dbReference>
<dbReference type="GO" id="GO:0030134">
    <property type="term" value="C:COPII-coated ER to Golgi transport vesicle"/>
    <property type="evidence" value="ECO:0007669"/>
    <property type="project" value="TreeGrafter"/>
</dbReference>
<reference evidence="11 12" key="1">
    <citation type="submission" date="2019-07" db="EMBL/GenBank/DDBJ databases">
        <title>Genome assembly of two rare yeast pathogens: Diutina rugosa and Trichomonascus ciferrii.</title>
        <authorList>
            <person name="Mixao V."/>
            <person name="Saus E."/>
            <person name="Hansen A."/>
            <person name="Lass-Flor C."/>
            <person name="Gabaldon T."/>
        </authorList>
    </citation>
    <scope>NUCLEOTIDE SEQUENCE [LARGE SCALE GENOMIC DNA]</scope>
    <source>
        <strain evidence="11 12">CBS 613</strain>
    </source>
</reference>
<comment type="function">
    <text evidence="9">Has a role in transport between endoplasmic reticulum and Golgi.</text>
</comment>
<evidence type="ECO:0000256" key="8">
    <source>
        <dbReference type="ARBA" id="ARBA00023136"/>
    </source>
</evidence>
<dbReference type="OMA" id="SGYKFVH"/>
<evidence type="ECO:0000256" key="10">
    <source>
        <dbReference type="SAM" id="MobiDB-lite"/>
    </source>
</evidence>
<evidence type="ECO:0000256" key="5">
    <source>
        <dbReference type="ARBA" id="ARBA00022927"/>
    </source>
</evidence>
<comment type="subcellular location">
    <subcellularLocation>
        <location evidence="9">Endoplasmic reticulum membrane</location>
        <topology evidence="9">Multi-pass membrane protein</topology>
    </subcellularLocation>
    <subcellularLocation>
        <location evidence="9">Golgi apparatus membrane</location>
        <topology evidence="9">Multi-pass membrane protein</topology>
    </subcellularLocation>
</comment>
<dbReference type="GO" id="GO:0006888">
    <property type="term" value="P:endoplasmic reticulum to Golgi vesicle-mediated transport"/>
    <property type="evidence" value="ECO:0007669"/>
    <property type="project" value="UniProtKB-UniRule"/>
</dbReference>
<dbReference type="PANTHER" id="PTHR14083">
    <property type="entry name" value="YIP1 INTERACTING FACTOR HOMOLOG YIF1 PROTEIN"/>
    <property type="match status" value="1"/>
</dbReference>
<comment type="similarity">
    <text evidence="1 9">Belongs to the YIF1 family.</text>
</comment>
<keyword evidence="7 9" id="KW-0333">Golgi apparatus</keyword>
<feature type="transmembrane region" description="Helical" evidence="9">
    <location>
        <begin position="225"/>
        <end position="246"/>
    </location>
</feature>
<name>A0A642UN77_DIURU</name>
<evidence type="ECO:0000256" key="7">
    <source>
        <dbReference type="ARBA" id="ARBA00023034"/>
    </source>
</evidence>
<keyword evidence="4 9" id="KW-0256">Endoplasmic reticulum</keyword>
<keyword evidence="12" id="KW-1185">Reference proteome</keyword>
<evidence type="ECO:0000256" key="3">
    <source>
        <dbReference type="ARBA" id="ARBA00022692"/>
    </source>
</evidence>
<evidence type="ECO:0000256" key="2">
    <source>
        <dbReference type="ARBA" id="ARBA00022448"/>
    </source>
</evidence>
<gene>
    <name evidence="11" type="ORF">DIURU_003516</name>
</gene>
<sequence>MYTPYSGDIPAQNLQHPQPQHLNQQFQQHQQQPPAQQGYQQPPFQNAGYQNQGQFQQQPQQGAGFGIFNDQAASFASQFAKSQFEQSNSYLQQNFGSFIPGTGDLKFYFQVSNSYVLKKLTMVLMPFVNKDWNRKTMAEVSGDGSTQYAPPVYDVNAPDLYIPLMSFVTYILLWSVFQGLKGEFHPELFGILASQTVAFSVLDIAIFKIGLYLLGCSTQSSIWDLVSFSGYKYITVIVLLVLQHLVGLWSVIYSICFVVLVGLLAVFLMRSLKFLVLPSRNAASGITDKQRKRRVQFLFVYSTVVQLLVIFVMSRS</sequence>
<keyword evidence="5 9" id="KW-0653">Protein transport</keyword>
<dbReference type="GeneID" id="54782167"/>
<evidence type="ECO:0000256" key="4">
    <source>
        <dbReference type="ARBA" id="ARBA00022824"/>
    </source>
</evidence>
<evidence type="ECO:0000256" key="1">
    <source>
        <dbReference type="ARBA" id="ARBA00009727"/>
    </source>
</evidence>
<dbReference type="EMBL" id="SWFT01000105">
    <property type="protein sequence ID" value="KAA8901146.1"/>
    <property type="molecule type" value="Genomic_DNA"/>
</dbReference>
<comment type="caution">
    <text evidence="11">The sequence shown here is derived from an EMBL/GenBank/DDBJ whole genome shotgun (WGS) entry which is preliminary data.</text>
</comment>
<evidence type="ECO:0000313" key="11">
    <source>
        <dbReference type="EMBL" id="KAA8901146.1"/>
    </source>
</evidence>
<dbReference type="Proteomes" id="UP000449547">
    <property type="component" value="Unassembled WGS sequence"/>
</dbReference>
<keyword evidence="3 9" id="KW-0812">Transmembrane</keyword>
<feature type="transmembrane region" description="Helical" evidence="9">
    <location>
        <begin position="297"/>
        <end position="314"/>
    </location>
</feature>
<feature type="transmembrane region" description="Helical" evidence="9">
    <location>
        <begin position="189"/>
        <end position="213"/>
    </location>
</feature>
<evidence type="ECO:0000313" key="12">
    <source>
        <dbReference type="Proteomes" id="UP000449547"/>
    </source>
</evidence>
<dbReference type="GO" id="GO:0000139">
    <property type="term" value="C:Golgi membrane"/>
    <property type="evidence" value="ECO:0007669"/>
    <property type="project" value="UniProtKB-SubCell"/>
</dbReference>
<dbReference type="PANTHER" id="PTHR14083:SF0">
    <property type="entry name" value="YIP1D-INTERACTING FACTOR 1, ISOFORM C"/>
    <property type="match status" value="1"/>
</dbReference>
<dbReference type="GO" id="GO:0005793">
    <property type="term" value="C:endoplasmic reticulum-Golgi intermediate compartment"/>
    <property type="evidence" value="ECO:0007669"/>
    <property type="project" value="UniProtKB-UniRule"/>
</dbReference>
<dbReference type="AlphaFoldDB" id="A0A642UN77"/>
<protein>
    <recommendedName>
        <fullName evidence="9">Protein YIF1</fullName>
    </recommendedName>
</protein>
<proteinExistence type="inferred from homology"/>
<dbReference type="OrthoDB" id="337750at2759"/>
<feature type="transmembrane region" description="Helical" evidence="9">
    <location>
        <begin position="160"/>
        <end position="177"/>
    </location>
</feature>
<organism evidence="11 12">
    <name type="scientific">Diutina rugosa</name>
    <name type="common">Yeast</name>
    <name type="synonym">Candida rugosa</name>
    <dbReference type="NCBI Taxonomy" id="5481"/>
    <lineage>
        <taxon>Eukaryota</taxon>
        <taxon>Fungi</taxon>
        <taxon>Dikarya</taxon>
        <taxon>Ascomycota</taxon>
        <taxon>Saccharomycotina</taxon>
        <taxon>Pichiomycetes</taxon>
        <taxon>Debaryomycetaceae</taxon>
        <taxon>Diutina</taxon>
    </lineage>
</organism>
<keyword evidence="8 9" id="KW-0472">Membrane</keyword>
<evidence type="ECO:0000256" key="6">
    <source>
        <dbReference type="ARBA" id="ARBA00022989"/>
    </source>
</evidence>
<feature type="region of interest" description="Disordered" evidence="10">
    <location>
        <begin position="1"/>
        <end position="62"/>
    </location>
</feature>
<dbReference type="VEuPathDB" id="FungiDB:DIURU_003516"/>
<keyword evidence="2 9" id="KW-0813">Transport</keyword>
<dbReference type="GO" id="GO:0005789">
    <property type="term" value="C:endoplasmic reticulum membrane"/>
    <property type="evidence" value="ECO:0007669"/>
    <property type="project" value="UniProtKB-SubCell"/>
</dbReference>
<evidence type="ECO:0000256" key="9">
    <source>
        <dbReference type="RuleBase" id="RU368073"/>
    </source>
</evidence>
<dbReference type="InterPro" id="IPR005578">
    <property type="entry name" value="Yif1_fam"/>
</dbReference>